<dbReference type="PANTHER" id="PTHR30389:SF17">
    <property type="entry name" value="L(+)-TARTRATE DEHYDRATASE SUBUNIT ALPHA-RELATED"/>
    <property type="match status" value="1"/>
</dbReference>
<dbReference type="NCBIfam" id="TIGR00722">
    <property type="entry name" value="ttdA_fumA_fumB"/>
    <property type="match status" value="1"/>
</dbReference>
<dbReference type="AlphaFoldDB" id="A0A1G9G6L5"/>
<protein>
    <submittedName>
        <fullName evidence="8">Fumarate hydratase subunit alpha</fullName>
    </submittedName>
</protein>
<evidence type="ECO:0000313" key="8">
    <source>
        <dbReference type="EMBL" id="SDK96241.1"/>
    </source>
</evidence>
<evidence type="ECO:0000256" key="5">
    <source>
        <dbReference type="ARBA" id="ARBA00023014"/>
    </source>
</evidence>
<accession>A0A1G9G6L5</accession>
<evidence type="ECO:0000256" key="2">
    <source>
        <dbReference type="ARBA" id="ARBA00022485"/>
    </source>
</evidence>
<name>A0A1G9G6L5_9BACT</name>
<keyword evidence="9" id="KW-1185">Reference proteome</keyword>
<dbReference type="Proteomes" id="UP000199053">
    <property type="component" value="Unassembled WGS sequence"/>
</dbReference>
<dbReference type="GO" id="GO:0016829">
    <property type="term" value="F:lyase activity"/>
    <property type="evidence" value="ECO:0007669"/>
    <property type="project" value="UniProtKB-KW"/>
</dbReference>
<gene>
    <name evidence="8" type="ORF">SAMN05660337_1855</name>
</gene>
<proteinExistence type="inferred from homology"/>
<evidence type="ECO:0000256" key="4">
    <source>
        <dbReference type="ARBA" id="ARBA00023004"/>
    </source>
</evidence>
<comment type="similarity">
    <text evidence="1">Belongs to the class-I fumarase family.</text>
</comment>
<reference evidence="9" key="1">
    <citation type="submission" date="2016-10" db="EMBL/GenBank/DDBJ databases">
        <authorList>
            <person name="Varghese N."/>
            <person name="Submissions S."/>
        </authorList>
    </citation>
    <scope>NUCLEOTIDE SEQUENCE [LARGE SCALE GENOMIC DNA]</scope>
    <source>
        <strain evidence="9">DSM 16995</strain>
    </source>
</reference>
<sequence length="280" mass="30569">MMRTIKAETVIDAVAKMCVSANRYLPEDVRKRFEECAAAEDSAAAKEVFRQIKENWELAEKSGLPLCQDTGLAVYIVDVGEDVQIEGMTLREAITEGTRKGYEEGYLRKSSCDPLTRKNTGDNTPAIIHFDIVPGDRIKITFMAKGGGSENMSRVTMLAPAQGWEGIKKYVIERVAEAGPNPCPPTMVGIGVGGTFEYSALLAKKSLMRKVGEPSPDPEIAKLEAELMEDINKLGIGPMGLGGKTTVFDVKIEMRPCHIASLPLAVNIQCHSSRHEEVVL</sequence>
<keyword evidence="3" id="KW-0479">Metal-binding</keyword>
<keyword evidence="5" id="KW-0411">Iron-sulfur</keyword>
<dbReference type="InterPro" id="IPR004646">
    <property type="entry name" value="Fe-S_hydro-lyase_TtdA-typ_cat"/>
</dbReference>
<evidence type="ECO:0000256" key="6">
    <source>
        <dbReference type="ARBA" id="ARBA00023239"/>
    </source>
</evidence>
<keyword evidence="2" id="KW-0004">4Fe-4S</keyword>
<evidence type="ECO:0000256" key="1">
    <source>
        <dbReference type="ARBA" id="ARBA00008876"/>
    </source>
</evidence>
<dbReference type="NCBIfam" id="NF004885">
    <property type="entry name" value="PRK06246.1"/>
    <property type="match status" value="1"/>
</dbReference>
<organism evidence="8 9">
    <name type="scientific">Maridesulfovibrio ferrireducens</name>
    <dbReference type="NCBI Taxonomy" id="246191"/>
    <lineage>
        <taxon>Bacteria</taxon>
        <taxon>Pseudomonadati</taxon>
        <taxon>Thermodesulfobacteriota</taxon>
        <taxon>Desulfovibrionia</taxon>
        <taxon>Desulfovibrionales</taxon>
        <taxon>Desulfovibrionaceae</taxon>
        <taxon>Maridesulfovibrio</taxon>
    </lineage>
</organism>
<dbReference type="Pfam" id="PF05681">
    <property type="entry name" value="Fumerase"/>
    <property type="match status" value="1"/>
</dbReference>
<dbReference type="STRING" id="246191.SAMN05660337_1855"/>
<evidence type="ECO:0000313" key="9">
    <source>
        <dbReference type="Proteomes" id="UP000199053"/>
    </source>
</evidence>
<dbReference type="PANTHER" id="PTHR30389">
    <property type="entry name" value="FUMARATE HYDRATASE-RELATED"/>
    <property type="match status" value="1"/>
</dbReference>
<keyword evidence="4" id="KW-0408">Iron</keyword>
<dbReference type="InterPro" id="IPR051208">
    <property type="entry name" value="Class-I_Fumarase/Tartrate_DH"/>
</dbReference>
<evidence type="ECO:0000259" key="7">
    <source>
        <dbReference type="Pfam" id="PF05681"/>
    </source>
</evidence>
<keyword evidence="6" id="KW-0456">Lyase</keyword>
<feature type="domain" description="Fe-S hydro-lyase tartrate dehydratase alpha-type catalytic" evidence="7">
    <location>
        <begin position="12"/>
        <end position="278"/>
    </location>
</feature>
<evidence type="ECO:0000256" key="3">
    <source>
        <dbReference type="ARBA" id="ARBA00022723"/>
    </source>
</evidence>
<dbReference type="GO" id="GO:0051539">
    <property type="term" value="F:4 iron, 4 sulfur cluster binding"/>
    <property type="evidence" value="ECO:0007669"/>
    <property type="project" value="UniProtKB-KW"/>
</dbReference>
<dbReference type="GO" id="GO:0046872">
    <property type="term" value="F:metal ion binding"/>
    <property type="evidence" value="ECO:0007669"/>
    <property type="project" value="UniProtKB-KW"/>
</dbReference>
<dbReference type="EMBL" id="FNGA01000002">
    <property type="protein sequence ID" value="SDK96241.1"/>
    <property type="molecule type" value="Genomic_DNA"/>
</dbReference>